<evidence type="ECO:0000313" key="1">
    <source>
        <dbReference type="EMBL" id="GFQ87116.1"/>
    </source>
</evidence>
<dbReference type="EMBL" id="BMAO01033115">
    <property type="protein sequence ID" value="GFQ87116.1"/>
    <property type="molecule type" value="Genomic_DNA"/>
</dbReference>
<reference evidence="1" key="1">
    <citation type="submission" date="2020-07" db="EMBL/GenBank/DDBJ databases">
        <title>Multicomponent nature underlies the extraordinary mechanical properties of spider dragline silk.</title>
        <authorList>
            <person name="Kono N."/>
            <person name="Nakamura H."/>
            <person name="Mori M."/>
            <person name="Yoshida Y."/>
            <person name="Ohtoshi R."/>
            <person name="Malay A.D."/>
            <person name="Moran D.A.P."/>
            <person name="Tomita M."/>
            <person name="Numata K."/>
            <person name="Arakawa K."/>
        </authorList>
    </citation>
    <scope>NUCLEOTIDE SEQUENCE</scope>
</reference>
<dbReference type="AlphaFoldDB" id="A0A8X6FRH0"/>
<proteinExistence type="predicted"/>
<comment type="caution">
    <text evidence="1">The sequence shown here is derived from an EMBL/GenBank/DDBJ whole genome shotgun (WGS) entry which is preliminary data.</text>
</comment>
<sequence length="119" mass="13838">MFLRLCIRQVQDKRIENILPQTPKVKTYPTRKQRSCIFISRRGGGMKQFVGCVINEGKKCLLTLTGSPLVINELSSMWRQTQFKCRQGSCPDTVQHKPQQFLKDINLHIFLECFKQLVP</sequence>
<protein>
    <submittedName>
        <fullName evidence="1">Uncharacterized protein</fullName>
    </submittedName>
</protein>
<gene>
    <name evidence="1" type="ORF">TNCT_599561</name>
</gene>
<name>A0A8X6FRH0_TRICU</name>
<dbReference type="Proteomes" id="UP000887116">
    <property type="component" value="Unassembled WGS sequence"/>
</dbReference>
<keyword evidence="2" id="KW-1185">Reference proteome</keyword>
<accession>A0A8X6FRH0</accession>
<organism evidence="1 2">
    <name type="scientific">Trichonephila clavata</name>
    <name type="common">Joro spider</name>
    <name type="synonym">Nephila clavata</name>
    <dbReference type="NCBI Taxonomy" id="2740835"/>
    <lineage>
        <taxon>Eukaryota</taxon>
        <taxon>Metazoa</taxon>
        <taxon>Ecdysozoa</taxon>
        <taxon>Arthropoda</taxon>
        <taxon>Chelicerata</taxon>
        <taxon>Arachnida</taxon>
        <taxon>Araneae</taxon>
        <taxon>Araneomorphae</taxon>
        <taxon>Entelegynae</taxon>
        <taxon>Araneoidea</taxon>
        <taxon>Nephilidae</taxon>
        <taxon>Trichonephila</taxon>
    </lineage>
</organism>
<evidence type="ECO:0000313" key="2">
    <source>
        <dbReference type="Proteomes" id="UP000887116"/>
    </source>
</evidence>